<dbReference type="STRING" id="1121863.GCA_000621185_01226"/>
<dbReference type="PROSITE" id="PS51186">
    <property type="entry name" value="GNAT"/>
    <property type="match status" value="1"/>
</dbReference>
<dbReference type="SUPFAM" id="SSF55729">
    <property type="entry name" value="Acyl-CoA N-acyltransferases (Nat)"/>
    <property type="match status" value="1"/>
</dbReference>
<keyword evidence="5" id="KW-1185">Reference proteome</keyword>
<dbReference type="InterPro" id="IPR050832">
    <property type="entry name" value="Bact_Acetyltransf"/>
</dbReference>
<evidence type="ECO:0000313" key="5">
    <source>
        <dbReference type="Proteomes" id="UP000037315"/>
    </source>
</evidence>
<accession>A0A0J8VS13</accession>
<dbReference type="Pfam" id="PF00583">
    <property type="entry name" value="Acetyltransf_1"/>
    <property type="match status" value="1"/>
</dbReference>
<dbReference type="Proteomes" id="UP000037315">
    <property type="component" value="Unassembled WGS sequence"/>
</dbReference>
<feature type="domain" description="N-acetyltransferase" evidence="3">
    <location>
        <begin position="4"/>
        <end position="152"/>
    </location>
</feature>
<dbReference type="InterPro" id="IPR016181">
    <property type="entry name" value="Acyl_CoA_acyltransferase"/>
</dbReference>
<dbReference type="PATRIC" id="fig|1656095.3.peg.1733"/>
<keyword evidence="2" id="KW-0012">Acyltransferase</keyword>
<evidence type="ECO:0000256" key="1">
    <source>
        <dbReference type="ARBA" id="ARBA00022679"/>
    </source>
</evidence>
<dbReference type="GO" id="GO:0016747">
    <property type="term" value="F:acyltransferase activity, transferring groups other than amino-acyl groups"/>
    <property type="evidence" value="ECO:0007669"/>
    <property type="project" value="InterPro"/>
</dbReference>
<reference evidence="4 5" key="1">
    <citation type="submission" date="2015-06" db="EMBL/GenBank/DDBJ databases">
        <title>Genome sequencing of Cronobacter sp. strain DJ34 isolated from petroleum contaminated sludge of Duliajan Oil Fields, Assam, India.</title>
        <authorList>
            <person name="Pal S."/>
            <person name="Banerjee T.D."/>
            <person name="Roy A."/>
            <person name="Sar P."/>
            <person name="Kazy S.K."/>
        </authorList>
    </citation>
    <scope>NUCLEOTIDE SEQUENCE [LARGE SCALE GENOMIC DNA]</scope>
    <source>
        <strain evidence="4 5">DJ34</strain>
    </source>
</reference>
<comment type="caution">
    <text evidence="4">The sequence shown here is derived from an EMBL/GenBank/DDBJ whole genome shotgun (WGS) entry which is preliminary data.</text>
</comment>
<dbReference type="PANTHER" id="PTHR43877:SF2">
    <property type="entry name" value="AMINOALKYLPHOSPHONATE N-ACETYLTRANSFERASE-RELATED"/>
    <property type="match status" value="1"/>
</dbReference>
<dbReference type="InterPro" id="IPR000182">
    <property type="entry name" value="GNAT_dom"/>
</dbReference>
<dbReference type="AlphaFoldDB" id="A0A0J8VS13"/>
<dbReference type="CDD" id="cd04301">
    <property type="entry name" value="NAT_SF"/>
    <property type="match status" value="1"/>
</dbReference>
<dbReference type="RefSeq" id="WP_048887495.1">
    <property type="nucleotide sequence ID" value="NZ_LFEJ01000009.1"/>
</dbReference>
<name>A0A0J8VS13_9ENTR</name>
<dbReference type="Gene3D" id="3.40.630.30">
    <property type="match status" value="1"/>
</dbReference>
<organism evidence="4 5">
    <name type="scientific">Franconibacter pulveris</name>
    <dbReference type="NCBI Taxonomy" id="435910"/>
    <lineage>
        <taxon>Bacteria</taxon>
        <taxon>Pseudomonadati</taxon>
        <taxon>Pseudomonadota</taxon>
        <taxon>Gammaproteobacteria</taxon>
        <taxon>Enterobacterales</taxon>
        <taxon>Enterobacteriaceae</taxon>
        <taxon>Franconibacter</taxon>
    </lineage>
</organism>
<dbReference type="OrthoDB" id="9803233at2"/>
<protein>
    <submittedName>
        <fullName evidence="4">Acetyltransferase</fullName>
    </submittedName>
</protein>
<gene>
    <name evidence="4" type="ORF">ACH50_05210</name>
</gene>
<dbReference type="EMBL" id="LFEJ01000009">
    <property type="protein sequence ID" value="KMV35722.1"/>
    <property type="molecule type" value="Genomic_DNA"/>
</dbReference>
<keyword evidence="1 4" id="KW-0808">Transferase</keyword>
<dbReference type="PANTHER" id="PTHR43877">
    <property type="entry name" value="AMINOALKYLPHOSPHONATE N-ACETYLTRANSFERASE-RELATED-RELATED"/>
    <property type="match status" value="1"/>
</dbReference>
<evidence type="ECO:0000256" key="2">
    <source>
        <dbReference type="ARBA" id="ARBA00023315"/>
    </source>
</evidence>
<proteinExistence type="predicted"/>
<evidence type="ECO:0000313" key="4">
    <source>
        <dbReference type="EMBL" id="KMV35722.1"/>
    </source>
</evidence>
<sequence>MTEFTIEKADPEHPDAIVLQAALSKTLEAMTGSSGAQAFNHRDVKVEGARFLLARDAGGRAVGCVACRPLEPGIVEIKRLFALPGSRGAGRALLRHIEAFARDYGYREAWLETRRSNPAAVDFYLRNGYRIIENYGRYVGQQDAVCFARTLGETDYAERA</sequence>
<evidence type="ECO:0000259" key="3">
    <source>
        <dbReference type="PROSITE" id="PS51186"/>
    </source>
</evidence>